<proteinExistence type="predicted"/>
<accession>A0A5C3Q8H2</accession>
<reference evidence="1 2" key="1">
    <citation type="journal article" date="2019" name="Nat. Ecol. Evol.">
        <title>Megaphylogeny resolves global patterns of mushroom evolution.</title>
        <authorList>
            <person name="Varga T."/>
            <person name="Krizsan K."/>
            <person name="Foldi C."/>
            <person name="Dima B."/>
            <person name="Sanchez-Garcia M."/>
            <person name="Sanchez-Ramirez S."/>
            <person name="Szollosi G.J."/>
            <person name="Szarkandi J.G."/>
            <person name="Papp V."/>
            <person name="Albert L."/>
            <person name="Andreopoulos W."/>
            <person name="Angelini C."/>
            <person name="Antonin V."/>
            <person name="Barry K.W."/>
            <person name="Bougher N.L."/>
            <person name="Buchanan P."/>
            <person name="Buyck B."/>
            <person name="Bense V."/>
            <person name="Catcheside P."/>
            <person name="Chovatia M."/>
            <person name="Cooper J."/>
            <person name="Damon W."/>
            <person name="Desjardin D."/>
            <person name="Finy P."/>
            <person name="Geml J."/>
            <person name="Haridas S."/>
            <person name="Hughes K."/>
            <person name="Justo A."/>
            <person name="Karasinski D."/>
            <person name="Kautmanova I."/>
            <person name="Kiss B."/>
            <person name="Kocsube S."/>
            <person name="Kotiranta H."/>
            <person name="LaButti K.M."/>
            <person name="Lechner B.E."/>
            <person name="Liimatainen K."/>
            <person name="Lipzen A."/>
            <person name="Lukacs Z."/>
            <person name="Mihaltcheva S."/>
            <person name="Morgado L.N."/>
            <person name="Niskanen T."/>
            <person name="Noordeloos M.E."/>
            <person name="Ohm R.A."/>
            <person name="Ortiz-Santana B."/>
            <person name="Ovrebo C."/>
            <person name="Racz N."/>
            <person name="Riley R."/>
            <person name="Savchenko A."/>
            <person name="Shiryaev A."/>
            <person name="Soop K."/>
            <person name="Spirin V."/>
            <person name="Szebenyi C."/>
            <person name="Tomsovsky M."/>
            <person name="Tulloss R.E."/>
            <person name="Uehling J."/>
            <person name="Grigoriev I.V."/>
            <person name="Vagvolgyi C."/>
            <person name="Papp T."/>
            <person name="Martin F.M."/>
            <person name="Miettinen O."/>
            <person name="Hibbett D.S."/>
            <person name="Nagy L.G."/>
        </authorList>
    </citation>
    <scope>NUCLEOTIDE SEQUENCE [LARGE SCALE GENOMIC DNA]</scope>
    <source>
        <strain evidence="1 2">CBS 309.79</strain>
    </source>
</reference>
<sequence>MHSDFPPSSRSQVLAPLTVSHVCWQWRQIEFSYPTLWSFIHVDIGTTFMNLRCVQTWIERSCSSPLTIILGSSVLAKHREMGEVTLLLLQTLSSAINRWRNVYVSLNVDDVSGVSILHSPGTDTIAFGIQDSSGNPAIHTPGSPLLGSITIRGALPAILRSPLKTLLSSSSDVLQHITILRHDLYRQQMQILIREIQPSAFGQITSHLSRHRQRFSYSYSEVLHLRSFYHTQYNPQRLSLRSHWAYEPCYPHTWRYNPTLPSCLEIDHYQ</sequence>
<dbReference type="OrthoDB" id="3221235at2759"/>
<evidence type="ECO:0000313" key="1">
    <source>
        <dbReference type="EMBL" id="TFK97467.1"/>
    </source>
</evidence>
<gene>
    <name evidence="1" type="ORF">BDV98DRAFT_574525</name>
</gene>
<keyword evidence="2" id="KW-1185">Reference proteome</keyword>
<evidence type="ECO:0000313" key="2">
    <source>
        <dbReference type="Proteomes" id="UP000305067"/>
    </source>
</evidence>
<dbReference type="Proteomes" id="UP000305067">
    <property type="component" value="Unassembled WGS sequence"/>
</dbReference>
<name>A0A5C3Q8H2_9AGAR</name>
<dbReference type="AlphaFoldDB" id="A0A5C3Q8H2"/>
<evidence type="ECO:0008006" key="3">
    <source>
        <dbReference type="Google" id="ProtNLM"/>
    </source>
</evidence>
<protein>
    <recommendedName>
        <fullName evidence="3">F-box domain-containing protein</fullName>
    </recommendedName>
</protein>
<dbReference type="EMBL" id="ML178847">
    <property type="protein sequence ID" value="TFK97467.1"/>
    <property type="molecule type" value="Genomic_DNA"/>
</dbReference>
<organism evidence="1 2">
    <name type="scientific">Pterulicium gracile</name>
    <dbReference type="NCBI Taxonomy" id="1884261"/>
    <lineage>
        <taxon>Eukaryota</taxon>
        <taxon>Fungi</taxon>
        <taxon>Dikarya</taxon>
        <taxon>Basidiomycota</taxon>
        <taxon>Agaricomycotina</taxon>
        <taxon>Agaricomycetes</taxon>
        <taxon>Agaricomycetidae</taxon>
        <taxon>Agaricales</taxon>
        <taxon>Pleurotineae</taxon>
        <taxon>Pterulaceae</taxon>
        <taxon>Pterulicium</taxon>
    </lineage>
</organism>